<dbReference type="Proteomes" id="UP000254701">
    <property type="component" value="Unassembled WGS sequence"/>
</dbReference>
<dbReference type="EMBL" id="UFSM01000001">
    <property type="protein sequence ID" value="SUU89981.1"/>
    <property type="molecule type" value="Genomic_DNA"/>
</dbReference>
<evidence type="ECO:0000256" key="3">
    <source>
        <dbReference type="PROSITE-ProRule" id="PRU00339"/>
    </source>
</evidence>
<evidence type="ECO:0000313" key="4">
    <source>
        <dbReference type="EMBL" id="SUU89981.1"/>
    </source>
</evidence>
<feature type="repeat" description="TPR" evidence="3">
    <location>
        <begin position="272"/>
        <end position="305"/>
    </location>
</feature>
<dbReference type="InterPro" id="IPR036420">
    <property type="entry name" value="BRCT_dom_sf"/>
</dbReference>
<gene>
    <name evidence="4" type="ORF">NCTC10684_03224</name>
</gene>
<reference evidence="4 5" key="1">
    <citation type="submission" date="2018-06" db="EMBL/GenBank/DDBJ databases">
        <authorList>
            <consortium name="Pathogen Informatics"/>
            <person name="Doyle S."/>
        </authorList>
    </citation>
    <scope>NUCLEOTIDE SEQUENCE [LARGE SCALE GENOMIC DNA]</scope>
    <source>
        <strain evidence="4 5">NCTC10684</strain>
    </source>
</reference>
<keyword evidence="1" id="KW-0677">Repeat</keyword>
<dbReference type="InterPro" id="IPR019734">
    <property type="entry name" value="TPR_rpt"/>
</dbReference>
<proteinExistence type="predicted"/>
<dbReference type="RefSeq" id="WP_115732055.1">
    <property type="nucleotide sequence ID" value="NZ_BAAAVY010000002.1"/>
</dbReference>
<accession>A0A380WM57</accession>
<dbReference type="GO" id="GO:0016740">
    <property type="term" value="F:transferase activity"/>
    <property type="evidence" value="ECO:0007669"/>
    <property type="project" value="UniProtKB-KW"/>
</dbReference>
<dbReference type="InterPro" id="IPR050498">
    <property type="entry name" value="Ycf3"/>
</dbReference>
<dbReference type="PANTHER" id="PTHR44858:SF1">
    <property type="entry name" value="UDP-N-ACETYLGLUCOSAMINE--PEPTIDE N-ACETYLGLUCOSAMINYLTRANSFERASE SPINDLY-RELATED"/>
    <property type="match status" value="1"/>
</dbReference>
<dbReference type="PROSITE" id="PS50005">
    <property type="entry name" value="TPR"/>
    <property type="match status" value="2"/>
</dbReference>
<dbReference type="InterPro" id="IPR011990">
    <property type="entry name" value="TPR-like_helical_dom_sf"/>
</dbReference>
<keyword evidence="4" id="KW-0808">Transferase</keyword>
<protein>
    <submittedName>
        <fullName evidence="4">Predicted O-linked N-acetylglucosamine transferase, SPINDLY family</fullName>
    </submittedName>
</protein>
<dbReference type="PANTHER" id="PTHR44858">
    <property type="entry name" value="TETRATRICOPEPTIDE REPEAT PROTEIN 6"/>
    <property type="match status" value="1"/>
</dbReference>
<feature type="repeat" description="TPR" evidence="3">
    <location>
        <begin position="238"/>
        <end position="271"/>
    </location>
</feature>
<evidence type="ECO:0000256" key="2">
    <source>
        <dbReference type="ARBA" id="ARBA00022803"/>
    </source>
</evidence>
<dbReference type="Pfam" id="PF14559">
    <property type="entry name" value="TPR_19"/>
    <property type="match status" value="1"/>
</dbReference>
<dbReference type="Pfam" id="PF13432">
    <property type="entry name" value="TPR_16"/>
    <property type="match status" value="1"/>
</dbReference>
<dbReference type="Gene3D" id="3.40.50.10190">
    <property type="entry name" value="BRCT domain"/>
    <property type="match status" value="1"/>
</dbReference>
<dbReference type="AlphaFoldDB" id="A0A380WM57"/>
<dbReference type="SUPFAM" id="SSF48452">
    <property type="entry name" value="TPR-like"/>
    <property type="match status" value="1"/>
</dbReference>
<name>A0A380WM57_AMIAI</name>
<sequence length="362" mass="39206">MRAISGRIFGLVGALAAFPRRLAVREVARQGGELQHGVTRRTTDVVVGRTLLGKLDEAQLEARLQAASGSGRPVLSENGFLRALDLLDRVEGAEMTRQSLVDQSRIAPHAFDFLSLFDAFESDSEPYAFRDLILARKYAGLLAGGATWSAIARSVQRSGAVASLSALSLHADGKDVIYARLGADLAELDGQRLLPLGRSGDAELEEMFVLAEEAEEGGSYAEAAALYARCLAADPSDSVAAFNRANCLRAAGNSQEAMQTYLRAIKLDPKFVEAWFNLGGLFAAEGKVLTARRHLKKAVALDPTYADAMFNLANLEYEAGDLAEARHWWSLYLEIDGTSEWAKTAAKGIQYADLHLRERTAS</sequence>
<dbReference type="OrthoDB" id="8417270at2"/>
<keyword evidence="2 3" id="KW-0802">TPR repeat</keyword>
<organism evidence="4 5">
    <name type="scientific">Aminobacter aminovorans</name>
    <name type="common">Chelatobacter heintzii</name>
    <dbReference type="NCBI Taxonomy" id="83263"/>
    <lineage>
        <taxon>Bacteria</taxon>
        <taxon>Pseudomonadati</taxon>
        <taxon>Pseudomonadota</taxon>
        <taxon>Alphaproteobacteria</taxon>
        <taxon>Hyphomicrobiales</taxon>
        <taxon>Phyllobacteriaceae</taxon>
        <taxon>Aminobacter</taxon>
    </lineage>
</organism>
<evidence type="ECO:0000256" key="1">
    <source>
        <dbReference type="ARBA" id="ARBA00022737"/>
    </source>
</evidence>
<dbReference type="SMART" id="SM00028">
    <property type="entry name" value="TPR"/>
    <property type="match status" value="4"/>
</dbReference>
<evidence type="ECO:0000313" key="5">
    <source>
        <dbReference type="Proteomes" id="UP000254701"/>
    </source>
</evidence>
<dbReference type="Gene3D" id="1.25.40.10">
    <property type="entry name" value="Tetratricopeptide repeat domain"/>
    <property type="match status" value="2"/>
</dbReference>